<dbReference type="SUPFAM" id="SSF48371">
    <property type="entry name" value="ARM repeat"/>
    <property type="match status" value="1"/>
</dbReference>
<sequence>MVFIQFESLMSLENELAKFWEWAGMTPDTYNENRGLGEWEAEYPGWDALYKAANEALEQLNQEFNHDLAQLLVYALAIDNEAGIVLKSVEEKLESPLRFVRKAVFSDQPQARWQMAELLGNIDVEGREKMLMQLINSEDKYVIRRALLSLNKVNHSKAVELAQKYVRDTDPFMKLVAKEITKKKV</sequence>
<proteinExistence type="predicted"/>
<accession>A0A1N6YMF2</accession>
<dbReference type="STRING" id="1077936.SAMN05421545_2593"/>
<dbReference type="InterPro" id="IPR011989">
    <property type="entry name" value="ARM-like"/>
</dbReference>
<dbReference type="AlphaFoldDB" id="A0A1N6YMF2"/>
<dbReference type="EMBL" id="FTNM01000003">
    <property type="protein sequence ID" value="SIR15790.1"/>
    <property type="molecule type" value="Genomic_DNA"/>
</dbReference>
<evidence type="ECO:0000313" key="2">
    <source>
        <dbReference type="Proteomes" id="UP000185924"/>
    </source>
</evidence>
<dbReference type="InterPro" id="IPR016024">
    <property type="entry name" value="ARM-type_fold"/>
</dbReference>
<evidence type="ECO:0008006" key="3">
    <source>
        <dbReference type="Google" id="ProtNLM"/>
    </source>
</evidence>
<name>A0A1N6YMF2_9BACT</name>
<dbReference type="Gene3D" id="1.25.10.10">
    <property type="entry name" value="Leucine-rich Repeat Variant"/>
    <property type="match status" value="1"/>
</dbReference>
<protein>
    <recommendedName>
        <fullName evidence="3">HEAT repeat-containing protein</fullName>
    </recommendedName>
</protein>
<reference evidence="2" key="1">
    <citation type="submission" date="2017-01" db="EMBL/GenBank/DDBJ databases">
        <authorList>
            <person name="Varghese N."/>
            <person name="Submissions S."/>
        </authorList>
    </citation>
    <scope>NUCLEOTIDE SEQUENCE [LARGE SCALE GENOMIC DNA]</scope>
    <source>
        <strain evidence="2">DM9</strain>
    </source>
</reference>
<gene>
    <name evidence="1" type="ORF">SAMN05421545_2593</name>
</gene>
<dbReference type="Proteomes" id="UP000185924">
    <property type="component" value="Unassembled WGS sequence"/>
</dbReference>
<dbReference type="Pfam" id="PF13646">
    <property type="entry name" value="HEAT_2"/>
    <property type="match status" value="1"/>
</dbReference>
<evidence type="ECO:0000313" key="1">
    <source>
        <dbReference type="EMBL" id="SIR15790.1"/>
    </source>
</evidence>
<organism evidence="1 2">
    <name type="scientific">Pontibacter lucknowensis</name>
    <dbReference type="NCBI Taxonomy" id="1077936"/>
    <lineage>
        <taxon>Bacteria</taxon>
        <taxon>Pseudomonadati</taxon>
        <taxon>Bacteroidota</taxon>
        <taxon>Cytophagia</taxon>
        <taxon>Cytophagales</taxon>
        <taxon>Hymenobacteraceae</taxon>
        <taxon>Pontibacter</taxon>
    </lineage>
</organism>
<keyword evidence="2" id="KW-1185">Reference proteome</keyword>